<keyword evidence="1" id="KW-1133">Transmembrane helix</keyword>
<dbReference type="EMBL" id="NHRJ02000004">
    <property type="protein sequence ID" value="PZE20952.1"/>
    <property type="molecule type" value="Genomic_DNA"/>
</dbReference>
<dbReference type="Proteomes" id="UP000214746">
    <property type="component" value="Unassembled WGS sequence"/>
</dbReference>
<protein>
    <recommendedName>
        <fullName evidence="2">DUF6199 domain-containing protein</fullName>
    </recommendedName>
</protein>
<feature type="domain" description="DUF6199" evidence="2">
    <location>
        <begin position="3"/>
        <end position="60"/>
    </location>
</feature>
<comment type="caution">
    <text evidence="3">The sequence shown here is derived from an EMBL/GenBank/DDBJ whole genome shotgun (WGS) entry which is preliminary data.</text>
</comment>
<dbReference type="AlphaFoldDB" id="A0A2W1NZK9"/>
<evidence type="ECO:0000313" key="3">
    <source>
        <dbReference type="EMBL" id="PZE20952.1"/>
    </source>
</evidence>
<evidence type="ECO:0000256" key="1">
    <source>
        <dbReference type="SAM" id="Phobius"/>
    </source>
</evidence>
<keyword evidence="4" id="KW-1185">Reference proteome</keyword>
<organism evidence="3 4">
    <name type="scientific">Paenibacillus xerothermodurans</name>
    <dbReference type="NCBI Taxonomy" id="1977292"/>
    <lineage>
        <taxon>Bacteria</taxon>
        <taxon>Bacillati</taxon>
        <taxon>Bacillota</taxon>
        <taxon>Bacilli</taxon>
        <taxon>Bacillales</taxon>
        <taxon>Paenibacillaceae</taxon>
        <taxon>Paenibacillus</taxon>
    </lineage>
</organism>
<dbReference type="OrthoDB" id="1956087at2"/>
<accession>A0A2W1NZK9</accession>
<dbReference type="RefSeq" id="WP_089199811.1">
    <property type="nucleotide sequence ID" value="NZ_NHRJ02000004.1"/>
</dbReference>
<sequence length="65" mass="7280">MLSILLIVGGSFMLFKTSWFWSLTAKWTSEDGTEPSHLFIWNTRLGGSICLLLGLVGLFVTLLME</sequence>
<evidence type="ECO:0000313" key="4">
    <source>
        <dbReference type="Proteomes" id="UP000214746"/>
    </source>
</evidence>
<name>A0A2W1NZK9_PAEXE</name>
<proteinExistence type="predicted"/>
<keyword evidence="1" id="KW-0472">Membrane</keyword>
<feature type="transmembrane region" description="Helical" evidence="1">
    <location>
        <begin position="44"/>
        <end position="64"/>
    </location>
</feature>
<gene>
    <name evidence="3" type="ORF">CBW46_009690</name>
</gene>
<reference evidence="3" key="1">
    <citation type="submission" date="2018-06" db="EMBL/GenBank/DDBJ databases">
        <title>Paenibacillus xerothermodurans sp. nov. an extremely dry heat resistant spore forming bacterium isolated from the soil of Cape Canaveral, Florida.</title>
        <authorList>
            <person name="Seuylemezian A."/>
            <person name="Kaur N."/>
            <person name="Patil P."/>
            <person name="Patil P."/>
            <person name="Mayilraj S."/>
            <person name="Vaishampayan P."/>
        </authorList>
    </citation>
    <scope>NUCLEOTIDE SEQUENCE [LARGE SCALE GENOMIC DNA]</scope>
    <source>
        <strain evidence="3">ATCC 27380</strain>
    </source>
</reference>
<evidence type="ECO:0000259" key="2">
    <source>
        <dbReference type="Pfam" id="PF19701"/>
    </source>
</evidence>
<dbReference type="InterPro" id="IPR045679">
    <property type="entry name" value="DUF6199"/>
</dbReference>
<keyword evidence="1" id="KW-0812">Transmembrane</keyword>
<dbReference type="Pfam" id="PF19701">
    <property type="entry name" value="DUF6199"/>
    <property type="match status" value="1"/>
</dbReference>